<dbReference type="AlphaFoldDB" id="A0A410QBN7"/>
<dbReference type="Pfam" id="PF05147">
    <property type="entry name" value="LANC_like"/>
    <property type="match status" value="1"/>
</dbReference>
<dbReference type="OrthoDB" id="1492512at2"/>
<evidence type="ECO:0000313" key="2">
    <source>
        <dbReference type="Proteomes" id="UP000287969"/>
    </source>
</evidence>
<protein>
    <recommendedName>
        <fullName evidence="3">Lanthionine synthetase C-like protein</fullName>
    </recommendedName>
</protein>
<dbReference type="GO" id="GO:0031179">
    <property type="term" value="P:peptide modification"/>
    <property type="evidence" value="ECO:0007669"/>
    <property type="project" value="InterPro"/>
</dbReference>
<proteinExistence type="predicted"/>
<dbReference type="InterPro" id="IPR007822">
    <property type="entry name" value="LANC-like"/>
</dbReference>
<organism evidence="1 2">
    <name type="scientific">Acidilutibacter cellobiosedens</name>
    <dbReference type="NCBI Taxonomy" id="2507161"/>
    <lineage>
        <taxon>Bacteria</taxon>
        <taxon>Bacillati</taxon>
        <taxon>Bacillota</taxon>
        <taxon>Tissierellia</taxon>
        <taxon>Tissierellales</taxon>
        <taxon>Acidilutibacteraceae</taxon>
        <taxon>Acidilutibacter</taxon>
    </lineage>
</organism>
<dbReference type="SMART" id="SM01260">
    <property type="entry name" value="LANC_like"/>
    <property type="match status" value="1"/>
</dbReference>
<dbReference type="Proteomes" id="UP000287969">
    <property type="component" value="Chromosome"/>
</dbReference>
<evidence type="ECO:0008006" key="3">
    <source>
        <dbReference type="Google" id="ProtNLM"/>
    </source>
</evidence>
<dbReference type="CDD" id="cd04791">
    <property type="entry name" value="LanC_SerThrkinase"/>
    <property type="match status" value="1"/>
</dbReference>
<keyword evidence="2" id="KW-1185">Reference proteome</keyword>
<dbReference type="KEGG" id="spoa:EQM13_07330"/>
<reference evidence="2" key="1">
    <citation type="submission" date="2019-01" db="EMBL/GenBank/DDBJ databases">
        <title>Draft genomes of a novel of Sporanaerobacter strains.</title>
        <authorList>
            <person name="Ma S."/>
        </authorList>
    </citation>
    <scope>NUCLEOTIDE SEQUENCE [LARGE SCALE GENOMIC DNA]</scope>
    <source>
        <strain evidence="2">NJN-17</strain>
    </source>
</reference>
<name>A0A410QBN7_9FIRM</name>
<dbReference type="SUPFAM" id="SSF158745">
    <property type="entry name" value="LanC-like"/>
    <property type="match status" value="1"/>
</dbReference>
<dbReference type="Gene3D" id="1.50.10.10">
    <property type="match status" value="1"/>
</dbReference>
<gene>
    <name evidence="1" type="ORF">EQM13_07330</name>
</gene>
<dbReference type="InterPro" id="IPR012341">
    <property type="entry name" value="6hp_glycosidase-like_sf"/>
</dbReference>
<evidence type="ECO:0000313" key="1">
    <source>
        <dbReference type="EMBL" id="QAT61401.1"/>
    </source>
</evidence>
<accession>A0A410QBN7</accession>
<dbReference type="EMBL" id="CP035282">
    <property type="protein sequence ID" value="QAT61401.1"/>
    <property type="molecule type" value="Genomic_DNA"/>
</dbReference>
<dbReference type="PRINTS" id="PR01950">
    <property type="entry name" value="LANCSUPER"/>
</dbReference>
<dbReference type="InterPro" id="IPR058053">
    <property type="entry name" value="RamC_C"/>
</dbReference>
<sequence>MNVTKNNKLTIKDIRKDFQTIEFDEKAINCKNKVISQGEIEYQIKKIIQYIINNIRYDRKDAIFPADPRIFNSNPLNVFNGAWGIIYSLNKLRVDIPSKLLFKVLNYNINSSKYTSGLYVGTSGIAWVLLELSLKEETERIMNIGENHKLMFDSPGIFFGASGYGLTCLKFYLKTSDVEWLKKAKKIGERLMESAIKVDDNKYCWKHIDGDTHLGYGEGATGISLFLLYLSIISGEYKYLEVGTKALEFDISYLKTSEEGILGMQRGVAGNVEKVITSYWDEGTAGVLTSVLRYWKGTKNDKYLILAKSLIKDVSRKYAAFPGLFMGLSGLGNALIDAYQFIGDKEYLKEAYKVATGVSLFAINENNGISYPGEQLFRKSTDFGTGSSGIALFYNRLLNAETKYNNFNFVLDEVFKE</sequence>
<dbReference type="GO" id="GO:0005975">
    <property type="term" value="P:carbohydrate metabolic process"/>
    <property type="evidence" value="ECO:0007669"/>
    <property type="project" value="InterPro"/>
</dbReference>